<reference evidence="2" key="1">
    <citation type="submission" date="2014-09" db="EMBL/GenBank/DDBJ databases">
        <authorList>
            <person name="Sharma Rahul"/>
            <person name="Thines Marco"/>
        </authorList>
    </citation>
    <scope>NUCLEOTIDE SEQUENCE [LARGE SCALE GENOMIC DNA]</scope>
</reference>
<dbReference type="Proteomes" id="UP000054928">
    <property type="component" value="Unassembled WGS sequence"/>
</dbReference>
<organism evidence="1 2">
    <name type="scientific">Plasmopara halstedii</name>
    <name type="common">Downy mildew of sunflower</name>
    <dbReference type="NCBI Taxonomy" id="4781"/>
    <lineage>
        <taxon>Eukaryota</taxon>
        <taxon>Sar</taxon>
        <taxon>Stramenopiles</taxon>
        <taxon>Oomycota</taxon>
        <taxon>Peronosporomycetes</taxon>
        <taxon>Peronosporales</taxon>
        <taxon>Peronosporaceae</taxon>
        <taxon>Plasmopara</taxon>
    </lineage>
</organism>
<name>A0A0P1ATV2_PLAHL</name>
<evidence type="ECO:0000313" key="1">
    <source>
        <dbReference type="EMBL" id="CEG44974.1"/>
    </source>
</evidence>
<dbReference type="RefSeq" id="XP_024581343.1">
    <property type="nucleotide sequence ID" value="XM_024731134.1"/>
</dbReference>
<proteinExistence type="predicted"/>
<evidence type="ECO:0000313" key="2">
    <source>
        <dbReference type="Proteomes" id="UP000054928"/>
    </source>
</evidence>
<keyword evidence="2" id="KW-1185">Reference proteome</keyword>
<dbReference type="AlphaFoldDB" id="A0A0P1ATV2"/>
<sequence length="605" mass="67941">MSTSDQLSLSLEERSAPVAVEEDAGMLSRFISYFKPSYLWKKLASSWIMRFAKLHIYLRHASEIDVAGNKLFKQVHADKVPELFSSREFQKWSKYFADAFPDDPNMCAQYMVLTLAKHQKTKLVSSIPSTKVVDGKLAFGDFFKVALIDYIAKARSDAKSKPLADDLEKSLLIFSKTLTLNEDSKSIGEQLGREIGISNRKEKLSDVDIPQPVQKFSTQHELISKPLTPLTPAIDNHEATASEPLKVVQLDKVQSEAFDSQKLLSWLKLIKEAKPDESGNYADLSLSGMAKRKIENLFDSLPAAKLVDGKLAFGDRVKDILMNFLAEATPVSNFKGLADHLERSLLKLSENLKADEESKFIGEQLEGEIRVVRIRSNNENIVDVLEHPSVQKWYFSQPTQETVSAGSILAAKLLQQGIKDTKIGVAHLEARSPAAKKIMKEVVYSRLVLNLQVSSDETTIESIDRWICLAIELNADVETVVFPLLKKSISVGSILRICFFVKPSRVDAKAYMEGIHDAVFKSWESIGDEAALKELGLETFYFEELLAREWIDYMISRHSNDANAVMTKILRKNYEDDIADLIVDGKASKYDNYQSLAKALESTQV</sequence>
<accession>A0A0P1ATV2</accession>
<dbReference type="EMBL" id="CCYD01001336">
    <property type="protein sequence ID" value="CEG44974.1"/>
    <property type="molecule type" value="Genomic_DNA"/>
</dbReference>
<dbReference type="GeneID" id="36396352"/>
<protein>
    <submittedName>
        <fullName evidence="1">Uncharacterized protein</fullName>
    </submittedName>
</protein>